<name>A0A2X3D2D2_KLEPN</name>
<proteinExistence type="predicted"/>
<accession>A0A2X3D2D2</accession>
<evidence type="ECO:0000313" key="2">
    <source>
        <dbReference type="Proteomes" id="UP000251123"/>
    </source>
</evidence>
<dbReference type="Proteomes" id="UP000251123">
    <property type="component" value="Unassembled WGS sequence"/>
</dbReference>
<organism evidence="1 2">
    <name type="scientific">Klebsiella pneumoniae</name>
    <dbReference type="NCBI Taxonomy" id="573"/>
    <lineage>
        <taxon>Bacteria</taxon>
        <taxon>Pseudomonadati</taxon>
        <taxon>Pseudomonadota</taxon>
        <taxon>Gammaproteobacteria</taxon>
        <taxon>Enterobacterales</taxon>
        <taxon>Enterobacteriaceae</taxon>
        <taxon>Klebsiella/Raoultella group</taxon>
        <taxon>Klebsiella</taxon>
        <taxon>Klebsiella pneumoniae complex</taxon>
    </lineage>
</organism>
<dbReference type="EMBL" id="UASN01000022">
    <property type="protein sequence ID" value="SQC18466.1"/>
    <property type="molecule type" value="Genomic_DNA"/>
</dbReference>
<dbReference type="AlphaFoldDB" id="A0A2X3D2D2"/>
<gene>
    <name evidence="1" type="ORF">NCTC9601_05387</name>
</gene>
<reference evidence="1 2" key="1">
    <citation type="submission" date="2018-06" db="EMBL/GenBank/DDBJ databases">
        <authorList>
            <consortium name="Pathogen Informatics"/>
            <person name="Doyle S."/>
        </authorList>
    </citation>
    <scope>NUCLEOTIDE SEQUENCE [LARGE SCALE GENOMIC DNA]</scope>
    <source>
        <strain evidence="1 2">NCTC9601</strain>
    </source>
</reference>
<sequence length="149" mass="16724">MIQLPEVRIFLLQAAHEALLHIAANIVVMLGFVIQLPADNRRMVLHMGHQRADNFFGIAAKGRVDDIHDLPRTIFLLPRDGGDQNIGMFRRQPGRDRVGGRPDDDRNAGLMHRLQHPVDMVEIILALFRLQRTPGGLGNTHHVNAGFAH</sequence>
<evidence type="ECO:0000313" key="1">
    <source>
        <dbReference type="EMBL" id="SQC18466.1"/>
    </source>
</evidence>
<protein>
    <submittedName>
        <fullName evidence="1">Uncharacterized protein</fullName>
    </submittedName>
</protein>